<dbReference type="AlphaFoldDB" id="A0A8T1QR48"/>
<comment type="caution">
    <text evidence="2">The sequence shown here is derived from an EMBL/GenBank/DDBJ whole genome shotgun (WGS) entry which is preliminary data.</text>
</comment>
<feature type="domain" description="MADS-box" evidence="1">
    <location>
        <begin position="1"/>
        <end position="61"/>
    </location>
</feature>
<organism evidence="2 3">
    <name type="scientific">Carya illinoinensis</name>
    <name type="common">Pecan</name>
    <dbReference type="NCBI Taxonomy" id="32201"/>
    <lineage>
        <taxon>Eukaryota</taxon>
        <taxon>Viridiplantae</taxon>
        <taxon>Streptophyta</taxon>
        <taxon>Embryophyta</taxon>
        <taxon>Tracheophyta</taxon>
        <taxon>Spermatophyta</taxon>
        <taxon>Magnoliopsida</taxon>
        <taxon>eudicotyledons</taxon>
        <taxon>Gunneridae</taxon>
        <taxon>Pentapetalae</taxon>
        <taxon>rosids</taxon>
        <taxon>fabids</taxon>
        <taxon>Fagales</taxon>
        <taxon>Juglandaceae</taxon>
        <taxon>Carya</taxon>
    </lineage>
</organism>
<reference evidence="2" key="1">
    <citation type="submission" date="2020-12" db="EMBL/GenBank/DDBJ databases">
        <title>WGS assembly of Carya illinoinensis cv. Pawnee.</title>
        <authorList>
            <person name="Platts A."/>
            <person name="Shu S."/>
            <person name="Wright S."/>
            <person name="Barry K."/>
            <person name="Edger P."/>
            <person name="Pires J.C."/>
            <person name="Schmutz J."/>
        </authorList>
    </citation>
    <scope>NUCLEOTIDE SEQUENCE</scope>
    <source>
        <tissue evidence="2">Leaf</tissue>
    </source>
</reference>
<dbReference type="InterPro" id="IPR002100">
    <property type="entry name" value="TF_MADSbox"/>
</dbReference>
<dbReference type="EMBL" id="CM031812">
    <property type="protein sequence ID" value="KAG6656663.1"/>
    <property type="molecule type" value="Genomic_DNA"/>
</dbReference>
<keyword evidence="3" id="KW-1185">Reference proteome</keyword>
<proteinExistence type="predicted"/>
<dbReference type="PROSITE" id="PS50066">
    <property type="entry name" value="MADS_BOX_2"/>
    <property type="match status" value="1"/>
</dbReference>
<accession>A0A8T1QR48</accession>
<dbReference type="InterPro" id="IPR050142">
    <property type="entry name" value="MADS-box/MEF2_TF"/>
</dbReference>
<dbReference type="InterPro" id="IPR033896">
    <property type="entry name" value="MEF2-like_N"/>
</dbReference>
<evidence type="ECO:0000259" key="1">
    <source>
        <dbReference type="PROSITE" id="PS50066"/>
    </source>
</evidence>
<dbReference type="Proteomes" id="UP000811609">
    <property type="component" value="Chromosome 4"/>
</dbReference>
<protein>
    <recommendedName>
        <fullName evidence="1">MADS-box domain-containing protein</fullName>
    </recommendedName>
</protein>
<dbReference type="PANTHER" id="PTHR48019">
    <property type="entry name" value="SERUM RESPONSE FACTOR HOMOLOG"/>
    <property type="match status" value="1"/>
</dbReference>
<sequence length="84" mass="9499">MGRGKVQLKRIEDKTSRQVTFSKRKGGLMKKARELGVLCDVEVALMIFSDQGRLYEFSSAERLAFLELSHTLPPSSNKKQKVLS</sequence>
<name>A0A8T1QR48_CARIL</name>
<dbReference type="GO" id="GO:0000977">
    <property type="term" value="F:RNA polymerase II transcription regulatory region sequence-specific DNA binding"/>
    <property type="evidence" value="ECO:0007669"/>
    <property type="project" value="InterPro"/>
</dbReference>
<dbReference type="GO" id="GO:0046983">
    <property type="term" value="F:protein dimerization activity"/>
    <property type="evidence" value="ECO:0007669"/>
    <property type="project" value="InterPro"/>
</dbReference>
<dbReference type="GO" id="GO:0045944">
    <property type="term" value="P:positive regulation of transcription by RNA polymerase II"/>
    <property type="evidence" value="ECO:0007669"/>
    <property type="project" value="InterPro"/>
</dbReference>
<gene>
    <name evidence="2" type="ORF">CIPAW_04G038100</name>
</gene>
<dbReference type="SMART" id="SM00432">
    <property type="entry name" value="MADS"/>
    <property type="match status" value="1"/>
</dbReference>
<dbReference type="Pfam" id="PF00319">
    <property type="entry name" value="SRF-TF"/>
    <property type="match status" value="1"/>
</dbReference>
<evidence type="ECO:0000313" key="2">
    <source>
        <dbReference type="EMBL" id="KAG6656663.1"/>
    </source>
</evidence>
<evidence type="ECO:0000313" key="3">
    <source>
        <dbReference type="Proteomes" id="UP000811609"/>
    </source>
</evidence>
<dbReference type="CDD" id="cd00265">
    <property type="entry name" value="MADS_MEF2_like"/>
    <property type="match status" value="1"/>
</dbReference>